<keyword evidence="8 10" id="KW-0460">Magnesium</keyword>
<gene>
    <name evidence="10 14" type="primary">miaA</name>
    <name evidence="14" type="ORF">WMO41_03615</name>
</gene>
<evidence type="ECO:0000256" key="1">
    <source>
        <dbReference type="ARBA" id="ARBA00001946"/>
    </source>
</evidence>
<dbReference type="EC" id="2.5.1.75" evidence="10"/>
<evidence type="ECO:0000256" key="4">
    <source>
        <dbReference type="ARBA" id="ARBA00022679"/>
    </source>
</evidence>
<dbReference type="EMBL" id="JBBMFJ010000004">
    <property type="protein sequence ID" value="MEQ2562267.1"/>
    <property type="molecule type" value="Genomic_DNA"/>
</dbReference>
<evidence type="ECO:0000256" key="9">
    <source>
        <dbReference type="ARBA" id="ARBA00049563"/>
    </source>
</evidence>
<proteinExistence type="inferred from homology"/>
<evidence type="ECO:0000256" key="12">
    <source>
        <dbReference type="RuleBase" id="RU003784"/>
    </source>
</evidence>
<feature type="site" description="Interaction with substrate tRNA" evidence="10">
    <location>
        <position position="124"/>
    </location>
</feature>
<dbReference type="Proteomes" id="UP001437460">
    <property type="component" value="Unassembled WGS sequence"/>
</dbReference>
<evidence type="ECO:0000256" key="3">
    <source>
        <dbReference type="ARBA" id="ARBA00005842"/>
    </source>
</evidence>
<comment type="caution">
    <text evidence="10">Lacks conserved residue(s) required for the propagation of feature annotation.</text>
</comment>
<evidence type="ECO:0000256" key="13">
    <source>
        <dbReference type="RuleBase" id="RU003785"/>
    </source>
</evidence>
<evidence type="ECO:0000256" key="8">
    <source>
        <dbReference type="ARBA" id="ARBA00022842"/>
    </source>
</evidence>
<comment type="catalytic activity">
    <reaction evidence="9 10 11">
        <text>adenosine(37) in tRNA + dimethylallyl diphosphate = N(6)-dimethylallyladenosine(37) in tRNA + diphosphate</text>
        <dbReference type="Rhea" id="RHEA:26482"/>
        <dbReference type="Rhea" id="RHEA-COMP:10162"/>
        <dbReference type="Rhea" id="RHEA-COMP:10375"/>
        <dbReference type="ChEBI" id="CHEBI:33019"/>
        <dbReference type="ChEBI" id="CHEBI:57623"/>
        <dbReference type="ChEBI" id="CHEBI:74411"/>
        <dbReference type="ChEBI" id="CHEBI:74415"/>
        <dbReference type="EC" id="2.5.1.75"/>
    </reaction>
</comment>
<dbReference type="SUPFAM" id="SSF52540">
    <property type="entry name" value="P-loop containing nucleoside triphosphate hydrolases"/>
    <property type="match status" value="2"/>
</dbReference>
<dbReference type="RefSeq" id="WP_349228593.1">
    <property type="nucleotide sequence ID" value="NZ_JBBMFJ010000004.1"/>
</dbReference>
<evidence type="ECO:0000256" key="6">
    <source>
        <dbReference type="ARBA" id="ARBA00022741"/>
    </source>
</evidence>
<dbReference type="InterPro" id="IPR018022">
    <property type="entry name" value="IPT"/>
</dbReference>
<dbReference type="PANTHER" id="PTHR11088:SF60">
    <property type="entry name" value="TRNA DIMETHYLALLYLTRANSFERASE"/>
    <property type="match status" value="1"/>
</dbReference>
<dbReference type="Gene3D" id="1.10.20.140">
    <property type="match status" value="1"/>
</dbReference>
<evidence type="ECO:0000256" key="7">
    <source>
        <dbReference type="ARBA" id="ARBA00022840"/>
    </source>
</evidence>
<comment type="caution">
    <text evidence="14">The sequence shown here is derived from an EMBL/GenBank/DDBJ whole genome shotgun (WGS) entry which is preliminary data.</text>
</comment>
<comment type="function">
    <text evidence="2 10 12">Catalyzes the transfer of a dimethylallyl group onto the adenine at position 37 in tRNAs that read codons beginning with uridine, leading to the formation of N6-(dimethylallyl)adenosine (i(6)A).</text>
</comment>
<sequence>MKQPLIILTGPTAVGKTALSIELAKALNGEIISADSMQVYRHMDIGSAKIMPEEMEGVPHHLIDVLEPWEEFNVTRFQSMAKEAMAGIYSRGHVPIVTGGTGFYIQALAYDIDFTENEDHSGIREELEQLAAEKGEEHLHQMLAEIDPESAEAIHANNVKRVIRAIEYYRLTGEKISEHNKREREKQSPYDLYYYVLTRDRAALYERIDRRVDIMMEQGLVDEVKRLKEMGCTRDMVAMQGLGYKEILDYLDGGISLEEAVYIIKRDTRHFAKRQLTWFKRERDVRFIAVDDKNALWRHQTADADSQEDDRKKILEYIYKDYFGGRNEHGTE</sequence>
<evidence type="ECO:0000256" key="2">
    <source>
        <dbReference type="ARBA" id="ARBA00003213"/>
    </source>
</evidence>
<keyword evidence="15" id="KW-1185">Reference proteome</keyword>
<dbReference type="Pfam" id="PF01715">
    <property type="entry name" value="IPPT"/>
    <property type="match status" value="1"/>
</dbReference>
<evidence type="ECO:0000313" key="15">
    <source>
        <dbReference type="Proteomes" id="UP001437460"/>
    </source>
</evidence>
<comment type="cofactor">
    <cofactor evidence="1 10">
        <name>Mg(2+)</name>
        <dbReference type="ChEBI" id="CHEBI:18420"/>
    </cofactor>
</comment>
<accession>A0ABV1HIX4</accession>
<feature type="region of interest" description="Interaction with substrate tRNA" evidence="10">
    <location>
        <begin position="35"/>
        <end position="38"/>
    </location>
</feature>
<keyword evidence="4 10" id="KW-0808">Transferase</keyword>
<dbReference type="NCBIfam" id="TIGR00174">
    <property type="entry name" value="miaA"/>
    <property type="match status" value="1"/>
</dbReference>
<evidence type="ECO:0000256" key="5">
    <source>
        <dbReference type="ARBA" id="ARBA00022694"/>
    </source>
</evidence>
<comment type="similarity">
    <text evidence="3 10 13">Belongs to the IPP transferase family.</text>
</comment>
<protein>
    <recommendedName>
        <fullName evidence="10">tRNA dimethylallyltransferase</fullName>
        <ecNumber evidence="10">2.5.1.75</ecNumber>
    </recommendedName>
    <alternativeName>
        <fullName evidence="10">Dimethylallyl diphosphate:tRNA dimethylallyltransferase</fullName>
        <shortName evidence="10">DMAPP:tRNA dimethylallyltransferase</shortName>
        <shortName evidence="10">DMATase</shortName>
    </alternativeName>
    <alternativeName>
        <fullName evidence="10">Isopentenyl-diphosphate:tRNA isopentenyltransferase</fullName>
        <shortName evidence="10">IPP transferase</shortName>
        <shortName evidence="10">IPPT</shortName>
        <shortName evidence="10">IPTase</shortName>
    </alternativeName>
</protein>
<evidence type="ECO:0000313" key="14">
    <source>
        <dbReference type="EMBL" id="MEQ2562267.1"/>
    </source>
</evidence>
<evidence type="ECO:0000256" key="11">
    <source>
        <dbReference type="RuleBase" id="RU003783"/>
    </source>
</evidence>
<evidence type="ECO:0000256" key="10">
    <source>
        <dbReference type="HAMAP-Rule" id="MF_00185"/>
    </source>
</evidence>
<organism evidence="14 15">
    <name type="scientific">Ventrimonas faecis</name>
    <dbReference type="NCBI Taxonomy" id="3133170"/>
    <lineage>
        <taxon>Bacteria</taxon>
        <taxon>Bacillati</taxon>
        <taxon>Bacillota</taxon>
        <taxon>Clostridia</taxon>
        <taxon>Lachnospirales</taxon>
        <taxon>Lachnospiraceae</taxon>
        <taxon>Ventrimonas</taxon>
    </lineage>
</organism>
<name>A0ABV1HIX4_9FIRM</name>
<reference evidence="14 15" key="1">
    <citation type="submission" date="2024-03" db="EMBL/GenBank/DDBJ databases">
        <title>Human intestinal bacterial collection.</title>
        <authorList>
            <person name="Pauvert C."/>
            <person name="Hitch T.C.A."/>
            <person name="Clavel T."/>
        </authorList>
    </citation>
    <scope>NUCLEOTIDE SEQUENCE [LARGE SCALE GENOMIC DNA]</scope>
    <source>
        <strain evidence="14 15">CLA-AP-H27</strain>
    </source>
</reference>
<comment type="subunit">
    <text evidence="10">Monomer.</text>
</comment>
<dbReference type="HAMAP" id="MF_00185">
    <property type="entry name" value="IPP_trans"/>
    <property type="match status" value="1"/>
</dbReference>
<feature type="binding site" evidence="10">
    <location>
        <begin position="12"/>
        <end position="17"/>
    </location>
    <ligand>
        <name>substrate</name>
    </ligand>
</feature>
<dbReference type="InterPro" id="IPR039657">
    <property type="entry name" value="Dimethylallyltransferase"/>
</dbReference>
<keyword evidence="7 10" id="KW-0067">ATP-binding</keyword>
<keyword evidence="6 10" id="KW-0547">Nucleotide-binding</keyword>
<dbReference type="PANTHER" id="PTHR11088">
    <property type="entry name" value="TRNA DIMETHYLALLYLTRANSFERASE"/>
    <property type="match status" value="1"/>
</dbReference>
<dbReference type="GO" id="GO:0052381">
    <property type="term" value="F:tRNA dimethylallyltransferase activity"/>
    <property type="evidence" value="ECO:0007669"/>
    <property type="project" value="UniProtKB-EC"/>
</dbReference>
<feature type="site" description="Interaction with substrate tRNA" evidence="10">
    <location>
        <position position="101"/>
    </location>
</feature>
<feature type="binding site" evidence="10">
    <location>
        <begin position="10"/>
        <end position="17"/>
    </location>
    <ligand>
        <name>ATP</name>
        <dbReference type="ChEBI" id="CHEBI:30616"/>
    </ligand>
</feature>
<dbReference type="InterPro" id="IPR027417">
    <property type="entry name" value="P-loop_NTPase"/>
</dbReference>
<keyword evidence="5 10" id="KW-0819">tRNA processing</keyword>
<dbReference type="Gene3D" id="3.40.50.300">
    <property type="entry name" value="P-loop containing nucleotide triphosphate hydrolases"/>
    <property type="match status" value="1"/>
</dbReference>